<dbReference type="EMBL" id="CAOQHR010000007">
    <property type="protein sequence ID" value="CAI6336981.1"/>
    <property type="molecule type" value="Genomic_DNA"/>
</dbReference>
<accession>A0A9W4XTF9</accession>
<keyword evidence="3" id="KW-1185">Reference proteome</keyword>
<sequence>MFPFAYLISFLIQALNYCESWKQLPIVSYLPQRHPKTVGTSSIELHHSNLLTRCSELGSVWFLR</sequence>
<evidence type="ECO:0000313" key="3">
    <source>
        <dbReference type="Proteomes" id="UP001152607"/>
    </source>
</evidence>
<evidence type="ECO:0000313" key="2">
    <source>
        <dbReference type="EMBL" id="CAI6336981.1"/>
    </source>
</evidence>
<dbReference type="Proteomes" id="UP001152607">
    <property type="component" value="Unassembled WGS sequence"/>
</dbReference>
<proteinExistence type="predicted"/>
<comment type="caution">
    <text evidence="2">The sequence shown here is derived from an EMBL/GenBank/DDBJ whole genome shotgun (WGS) entry which is preliminary data.</text>
</comment>
<reference evidence="2" key="1">
    <citation type="submission" date="2023-01" db="EMBL/GenBank/DDBJ databases">
        <authorList>
            <person name="Van Ghelder C."/>
            <person name="Rancurel C."/>
        </authorList>
    </citation>
    <scope>NUCLEOTIDE SEQUENCE</scope>
    <source>
        <strain evidence="2">CNCM I-4278</strain>
    </source>
</reference>
<evidence type="ECO:0000256" key="1">
    <source>
        <dbReference type="SAM" id="SignalP"/>
    </source>
</evidence>
<feature type="signal peptide" evidence="1">
    <location>
        <begin position="1"/>
        <end position="20"/>
    </location>
</feature>
<dbReference type="AlphaFoldDB" id="A0A9W4XTF9"/>
<feature type="chain" id="PRO_5040843310" evidence="1">
    <location>
        <begin position="21"/>
        <end position="64"/>
    </location>
</feature>
<protein>
    <submittedName>
        <fullName evidence="2">Uncharacterized protein</fullName>
    </submittedName>
</protein>
<gene>
    <name evidence="2" type="ORF">PDIGIT_LOCUS10088</name>
</gene>
<organism evidence="2 3">
    <name type="scientific">Periconia digitata</name>
    <dbReference type="NCBI Taxonomy" id="1303443"/>
    <lineage>
        <taxon>Eukaryota</taxon>
        <taxon>Fungi</taxon>
        <taxon>Dikarya</taxon>
        <taxon>Ascomycota</taxon>
        <taxon>Pezizomycotina</taxon>
        <taxon>Dothideomycetes</taxon>
        <taxon>Pleosporomycetidae</taxon>
        <taxon>Pleosporales</taxon>
        <taxon>Massarineae</taxon>
        <taxon>Periconiaceae</taxon>
        <taxon>Periconia</taxon>
    </lineage>
</organism>
<keyword evidence="1" id="KW-0732">Signal</keyword>
<name>A0A9W4XTF9_9PLEO</name>